<comment type="cofactor">
    <cofactor evidence="1 4">
        <name>thiamine diphosphate</name>
        <dbReference type="ChEBI" id="CHEBI:58937"/>
    </cofactor>
</comment>
<comment type="catalytic activity">
    <reaction evidence="4">
        <text>N(6)-[(R)-lipoyl]-L-lysyl-[protein] + 3-methyl-2-oxobutanoate + H(+) = N(6)-[(R)-S(8)-2-methylpropanoyldihydrolipoyl]-L-lysyl-[protein] + CO2</text>
        <dbReference type="Rhea" id="RHEA:13457"/>
        <dbReference type="Rhea" id="RHEA-COMP:10474"/>
        <dbReference type="Rhea" id="RHEA-COMP:10497"/>
        <dbReference type="ChEBI" id="CHEBI:11851"/>
        <dbReference type="ChEBI" id="CHEBI:15378"/>
        <dbReference type="ChEBI" id="CHEBI:16526"/>
        <dbReference type="ChEBI" id="CHEBI:83099"/>
        <dbReference type="ChEBI" id="CHEBI:83142"/>
        <dbReference type="EC" id="1.2.4.4"/>
    </reaction>
</comment>
<proteinExistence type="inferred from homology"/>
<reference evidence="8" key="1">
    <citation type="journal article" date="2014" name="Int. J. Syst. Evol. Microbiol.">
        <title>Complete genome sequence of Corynebacterium casei LMG S-19264T (=DSM 44701T), isolated from a smear-ripened cheese.</title>
        <authorList>
            <consortium name="US DOE Joint Genome Institute (JGI-PGF)"/>
            <person name="Walter F."/>
            <person name="Albersmeier A."/>
            <person name="Kalinowski J."/>
            <person name="Ruckert C."/>
        </authorList>
    </citation>
    <scope>NUCLEOTIDE SEQUENCE</scope>
    <source>
        <strain evidence="8">KCTC 32513</strain>
    </source>
</reference>
<feature type="domain" description="Dehydrogenase E1 component" evidence="6">
    <location>
        <begin position="85"/>
        <end position="376"/>
    </location>
</feature>
<evidence type="ECO:0000256" key="2">
    <source>
        <dbReference type="ARBA" id="ARBA00023002"/>
    </source>
</evidence>
<dbReference type="InterPro" id="IPR022593">
    <property type="entry name" value="Oxoisoval_DH_suAlpha_N_dom"/>
</dbReference>
<comment type="similarity">
    <text evidence="4">Belongs to the BCKDHA family.</text>
</comment>
<organism evidence="8 9">
    <name type="scientific">Algimonas arctica</name>
    <dbReference type="NCBI Taxonomy" id="1479486"/>
    <lineage>
        <taxon>Bacteria</taxon>
        <taxon>Pseudomonadati</taxon>
        <taxon>Pseudomonadota</taxon>
        <taxon>Alphaproteobacteria</taxon>
        <taxon>Maricaulales</taxon>
        <taxon>Robiginitomaculaceae</taxon>
        <taxon>Algimonas</taxon>
    </lineage>
</organism>
<evidence type="ECO:0000313" key="8">
    <source>
        <dbReference type="EMBL" id="GHA98289.1"/>
    </source>
</evidence>
<comment type="caution">
    <text evidence="8">The sequence shown here is derived from an EMBL/GenBank/DDBJ whole genome shotgun (WGS) entry which is preliminary data.</text>
</comment>
<dbReference type="PANTHER" id="PTHR43380:SF1">
    <property type="entry name" value="2-OXOISOVALERATE DEHYDROGENASE SUBUNIT ALPHA, MITOCHONDRIAL"/>
    <property type="match status" value="1"/>
</dbReference>
<evidence type="ECO:0000256" key="5">
    <source>
        <dbReference type="SAM" id="MobiDB-lite"/>
    </source>
</evidence>
<dbReference type="RefSeq" id="WP_189498287.1">
    <property type="nucleotide sequence ID" value="NZ_BMZH01000009.1"/>
</dbReference>
<evidence type="ECO:0000313" key="9">
    <source>
        <dbReference type="Proteomes" id="UP000634004"/>
    </source>
</evidence>
<dbReference type="AlphaFoldDB" id="A0A8J3G307"/>
<dbReference type="Pfam" id="PF00676">
    <property type="entry name" value="E1_dh"/>
    <property type="match status" value="1"/>
</dbReference>
<dbReference type="CDD" id="cd02000">
    <property type="entry name" value="TPP_E1_PDC_ADC_BCADC"/>
    <property type="match status" value="1"/>
</dbReference>
<keyword evidence="3 4" id="KW-0786">Thiamine pyrophosphate</keyword>
<dbReference type="GO" id="GO:0009083">
    <property type="term" value="P:branched-chain amino acid catabolic process"/>
    <property type="evidence" value="ECO:0007669"/>
    <property type="project" value="TreeGrafter"/>
</dbReference>
<reference evidence="8" key="2">
    <citation type="submission" date="2020-09" db="EMBL/GenBank/DDBJ databases">
        <authorList>
            <person name="Sun Q."/>
            <person name="Kim S."/>
        </authorList>
    </citation>
    <scope>NUCLEOTIDE SEQUENCE</scope>
    <source>
        <strain evidence="8">KCTC 32513</strain>
    </source>
</reference>
<protein>
    <recommendedName>
        <fullName evidence="4">2-oxoisovalerate dehydrogenase subunit alpha</fullName>
        <ecNumber evidence="4">1.2.4.4</ecNumber>
    </recommendedName>
    <alternativeName>
        <fullName evidence="4">Branched-chain alpha-keto acid dehydrogenase E1 component alpha chain</fullName>
    </alternativeName>
</protein>
<sequence>MAKPRSNQSRLHVPEPPFRPGDSPDYSHISVPTMHTPHRPDPMCDDHETAEHALKLIRVMRFNGDTAGEWIPNLTPDIKRKMLKDMMLTRAMDERMFAMQRQGKMSFYMKSAGEEAVSVGHAQALLDTDMTFPTYRQQGILINRGASMLEMMNQCLSNSGDPLQGKNIPVLYSFKKHGFFSISGNLGTQLIQAVGWAMAEAYKNSDSIASTFTGEGATAEGDFHYALNFASTYRAPCIINVVNNQWAISSFQGIAMGEGESFAARGTGYGLATLRVDGNDALAVYAVTSWAAERARKGGGATVIEHFTYRKEGHSTSDDPSKYRPKNDAEVWPFGDPVKRLKDHLIKLGEWDEDQHTAYEKEAKLFVRETYKQAEALGTVDSGPQVDDFTMFEQVYADPPKLLLEQKEMFKRELG</sequence>
<dbReference type="Gene3D" id="3.40.50.970">
    <property type="match status" value="1"/>
</dbReference>
<dbReference type="PANTHER" id="PTHR43380">
    <property type="entry name" value="2-OXOISOVALERATE DEHYDROGENASE SUBUNIT ALPHA, MITOCHONDRIAL"/>
    <property type="match status" value="1"/>
</dbReference>
<feature type="region of interest" description="Disordered" evidence="5">
    <location>
        <begin position="1"/>
        <end position="39"/>
    </location>
</feature>
<feature type="domain" description="2-oxoisovalerate dehydrogenase E1 alpha subunit N-terminal" evidence="7">
    <location>
        <begin position="10"/>
        <end position="44"/>
    </location>
</feature>
<evidence type="ECO:0000259" key="7">
    <source>
        <dbReference type="Pfam" id="PF12573"/>
    </source>
</evidence>
<evidence type="ECO:0000259" key="6">
    <source>
        <dbReference type="Pfam" id="PF00676"/>
    </source>
</evidence>
<keyword evidence="2 4" id="KW-0560">Oxidoreductase</keyword>
<dbReference type="Pfam" id="PF12573">
    <property type="entry name" value="OxoDH_E1alpha_N"/>
    <property type="match status" value="1"/>
</dbReference>
<accession>A0A8J3G307</accession>
<evidence type="ECO:0000256" key="4">
    <source>
        <dbReference type="RuleBase" id="RU365014"/>
    </source>
</evidence>
<gene>
    <name evidence="8" type="ORF">GCM10009069_21430</name>
</gene>
<dbReference type="EC" id="1.2.4.4" evidence="4"/>
<keyword evidence="9" id="KW-1185">Reference proteome</keyword>
<name>A0A8J3G307_9PROT</name>
<dbReference type="InterPro" id="IPR001017">
    <property type="entry name" value="DH_E1"/>
</dbReference>
<dbReference type="EMBL" id="BMZH01000009">
    <property type="protein sequence ID" value="GHA98289.1"/>
    <property type="molecule type" value="Genomic_DNA"/>
</dbReference>
<evidence type="ECO:0000256" key="3">
    <source>
        <dbReference type="ARBA" id="ARBA00023052"/>
    </source>
</evidence>
<dbReference type="Proteomes" id="UP000634004">
    <property type="component" value="Unassembled WGS sequence"/>
</dbReference>
<comment type="function">
    <text evidence="4">The branched-chain alpha-keto dehydrogenase complex catalyzes the overall conversion of alpha-keto acids to acyl-CoA and CO(2). It contains multiple copies of three enzymatic components: branched-chain alpha-keto acid decarboxylase (E1), lipoamide acyltransferase (E2) and lipoamide dehydrogenase (E3).</text>
</comment>
<dbReference type="InterPro" id="IPR050771">
    <property type="entry name" value="Alpha-ketoacid_DH_E1_comp"/>
</dbReference>
<dbReference type="InterPro" id="IPR029061">
    <property type="entry name" value="THDP-binding"/>
</dbReference>
<feature type="compositionally biased region" description="Polar residues" evidence="5">
    <location>
        <begin position="1"/>
        <end position="10"/>
    </location>
</feature>
<dbReference type="GO" id="GO:0003863">
    <property type="term" value="F:branched-chain 2-oxo acid dehydrogenase activity"/>
    <property type="evidence" value="ECO:0007669"/>
    <property type="project" value="UniProtKB-EC"/>
</dbReference>
<dbReference type="SUPFAM" id="SSF52518">
    <property type="entry name" value="Thiamin diphosphate-binding fold (THDP-binding)"/>
    <property type="match status" value="1"/>
</dbReference>
<evidence type="ECO:0000256" key="1">
    <source>
        <dbReference type="ARBA" id="ARBA00001964"/>
    </source>
</evidence>